<feature type="compositionally biased region" description="Acidic residues" evidence="8">
    <location>
        <begin position="814"/>
        <end position="827"/>
    </location>
</feature>
<evidence type="ECO:0000313" key="11">
    <source>
        <dbReference type="EMBL" id="KAK8892042.1"/>
    </source>
</evidence>
<evidence type="ECO:0000256" key="2">
    <source>
        <dbReference type="ARBA" id="ARBA00005860"/>
    </source>
</evidence>
<comment type="similarity">
    <text evidence="2">Belongs to the peptidase M8 family.</text>
</comment>
<keyword evidence="3" id="KW-0645">Protease</keyword>
<evidence type="ECO:0000256" key="3">
    <source>
        <dbReference type="ARBA" id="ARBA00022670"/>
    </source>
</evidence>
<keyword evidence="6" id="KW-0862">Zinc</keyword>
<feature type="compositionally biased region" description="Acidic residues" evidence="8">
    <location>
        <begin position="724"/>
        <end position="764"/>
    </location>
</feature>
<comment type="cofactor">
    <cofactor evidence="1">
        <name>Zn(2+)</name>
        <dbReference type="ChEBI" id="CHEBI:29105"/>
    </cofactor>
</comment>
<dbReference type="Gene3D" id="3.10.170.20">
    <property type="match status" value="1"/>
</dbReference>
<keyword evidence="9" id="KW-0812">Transmembrane</keyword>
<keyword evidence="9" id="KW-0472">Membrane</keyword>
<keyword evidence="9" id="KW-1133">Transmembrane helix</keyword>
<dbReference type="Pfam" id="PF01457">
    <property type="entry name" value="Peptidase_M8"/>
    <property type="match status" value="1"/>
</dbReference>
<feature type="region of interest" description="Disordered" evidence="8">
    <location>
        <begin position="591"/>
        <end position="899"/>
    </location>
</feature>
<keyword evidence="7" id="KW-0482">Metalloprotease</keyword>
<feature type="signal peptide" evidence="10">
    <location>
        <begin position="1"/>
        <end position="16"/>
    </location>
</feature>
<sequence length="1282" mass="145143">MFFILLFFSFSNQANFYHACNHDFIQKQINVQEIYIETVKSKIRSKHILANEREPIRIHLDFRIDKDEYRCKEVGEEIYWIYGYFTCQSEDVPNETIKTALKGTIENVRDYLQNIILVDKVISPIKIKTKSFLNFNLQDAPDSVNNTDLFLSVFIRTYGESNLIATANYYQKDSETYRPLQGAIFVNSRYIPTEVQNENSKNNKFFYTLIHEIFHVFGISYDLFKYYHPKDSNVSYINPLVELHDKKTGKKHKFLVTPYSHKFAVMQWGVENFTIDGVSVPSGIEIEDGGEPEMTAGSHPECRIANQDLMIGINIQRDVGPYCRFTPLTAAILLDTGNYDIVWTKIQPLVWGNKDSIDGNYIKDFVTGPPANVFPQQYIYRPSSDPYFDRCGFTFKMVGGLSKFSISKNQNFNCSRDEWKNYSNTRAYCEAEKFYNPNGDDEIGSEWTFDFQIFHHPSTEVCQRGSACIAGMQYCAPYKIADDEKSFNITIRGSDLMCDKENENKFVYKVGNLHFGYGFKCPPIEQFIRTVRMMEDQPYLKGNPFDDENQISPSSGSLEQTVDFEASISSDEGETPILSSDKETIISSNEEETIVSSNKEETLFSSSDKETIISSNEEETLFSSSDKETIISSNEEETPISSNEEETPISSNEEETIISSNEKETIISSNKEETLFSSSDKETIISSNEEETLFSSSDKETIISSNEEETLFSSSDKETIISSNEEETPISSNEEETPISSNEEETPISSNEEETPISSNEEETIISSNEKETIISSNKEETLFSSSDKETIISSNEEETLFSSSDKETIISSNEEETPISSNEEETLFSSNEKETIISSNEEETLFSSSDKETIISSNEEETIISSNEEETIISSNEEETIISSNEKETPTSSSEEETLIIPDESQTKPLIEIACPTPYIDNSSLINSETIIFTGNGYKDEYGNMNDISNNENDIFLIKSYHNYPTISSNNSRKNNLFVSPQINNPFITIQMSGDQDGPIGLHVNSNNPTVKLPKSEVPLNLFSNEKSRVSFVSDHEFDSVPISFQKVIVSGGDIRIDLPSISTSVEFKEVETFSDSRIETYQNDNATLETSIAILKMNHCSNIELQNVSFINSISLGSGSNLIVHKRAKFNDQTIINLADTSLINFGDSLVEGICKEINLKITNQNKNQLNFKEEEETFAKIICGSNFDCSAWKEKYNKKSFQYLYAKCIDGCLIVGNKSDEKNRVDNKSIEKKAIIGTVVACFVTLVIGILIVVKVFKKRQVINDDQYSDPMVTSIYNI</sequence>
<evidence type="ECO:0000313" key="12">
    <source>
        <dbReference type="Proteomes" id="UP001470230"/>
    </source>
</evidence>
<dbReference type="PANTHER" id="PTHR10942:SF0">
    <property type="entry name" value="LEISHMANOLYSIN-LIKE PEPTIDASE"/>
    <property type="match status" value="1"/>
</dbReference>
<feature type="compositionally biased region" description="Basic and acidic residues" evidence="8">
    <location>
        <begin position="769"/>
        <end position="791"/>
    </location>
</feature>
<feature type="compositionally biased region" description="Basic and acidic residues" evidence="8">
    <location>
        <begin position="598"/>
        <end position="611"/>
    </location>
</feature>
<feature type="compositionally biased region" description="Acidic residues" evidence="8">
    <location>
        <begin position="634"/>
        <end position="656"/>
    </location>
</feature>
<accession>A0ABR2KLN3</accession>
<protein>
    <recommendedName>
        <fullName evidence="13">GP63-like</fullName>
    </recommendedName>
</protein>
<proteinExistence type="inferred from homology"/>
<feature type="region of interest" description="Disordered" evidence="8">
    <location>
        <begin position="539"/>
        <end position="558"/>
    </location>
</feature>
<evidence type="ECO:0000256" key="9">
    <source>
        <dbReference type="SAM" id="Phobius"/>
    </source>
</evidence>
<dbReference type="InterPro" id="IPR001577">
    <property type="entry name" value="Peptidase_M8"/>
</dbReference>
<organism evidence="11 12">
    <name type="scientific">Tritrichomonas musculus</name>
    <dbReference type="NCBI Taxonomy" id="1915356"/>
    <lineage>
        <taxon>Eukaryota</taxon>
        <taxon>Metamonada</taxon>
        <taxon>Parabasalia</taxon>
        <taxon>Tritrichomonadida</taxon>
        <taxon>Tritrichomonadidae</taxon>
        <taxon>Tritrichomonas</taxon>
    </lineage>
</organism>
<evidence type="ECO:0000256" key="10">
    <source>
        <dbReference type="SAM" id="SignalP"/>
    </source>
</evidence>
<keyword evidence="12" id="KW-1185">Reference proteome</keyword>
<gene>
    <name evidence="11" type="ORF">M9Y10_029264</name>
</gene>
<dbReference type="EMBL" id="JAPFFF010000004">
    <property type="protein sequence ID" value="KAK8892042.1"/>
    <property type="molecule type" value="Genomic_DNA"/>
</dbReference>
<evidence type="ECO:0000256" key="7">
    <source>
        <dbReference type="ARBA" id="ARBA00023049"/>
    </source>
</evidence>
<reference evidence="11 12" key="1">
    <citation type="submission" date="2024-04" db="EMBL/GenBank/DDBJ databases">
        <title>Tritrichomonas musculus Genome.</title>
        <authorList>
            <person name="Alves-Ferreira E."/>
            <person name="Grigg M."/>
            <person name="Lorenzi H."/>
            <person name="Galac M."/>
        </authorList>
    </citation>
    <scope>NUCLEOTIDE SEQUENCE [LARGE SCALE GENOMIC DNA]</scope>
    <source>
        <strain evidence="11 12">EAF2021</strain>
    </source>
</reference>
<keyword evidence="10" id="KW-0732">Signal</keyword>
<name>A0ABR2KLN3_9EUKA</name>
<dbReference type="SUPFAM" id="SSF55486">
    <property type="entry name" value="Metalloproteases ('zincins'), catalytic domain"/>
    <property type="match status" value="1"/>
</dbReference>
<dbReference type="Gene3D" id="3.90.132.10">
    <property type="entry name" value="Leishmanolysin , domain 2"/>
    <property type="match status" value="1"/>
</dbReference>
<feature type="transmembrane region" description="Helical" evidence="9">
    <location>
        <begin position="1237"/>
        <end position="1257"/>
    </location>
</feature>
<feature type="compositionally biased region" description="Basic and acidic residues" evidence="8">
    <location>
        <begin position="661"/>
        <end position="683"/>
    </location>
</feature>
<feature type="chain" id="PRO_5045830757" description="GP63-like" evidence="10">
    <location>
        <begin position="17"/>
        <end position="1282"/>
    </location>
</feature>
<evidence type="ECO:0008006" key="13">
    <source>
        <dbReference type="Google" id="ProtNLM"/>
    </source>
</evidence>
<dbReference type="PANTHER" id="PTHR10942">
    <property type="entry name" value="LEISHMANOLYSIN-LIKE PEPTIDASE"/>
    <property type="match status" value="1"/>
</dbReference>
<keyword evidence="4" id="KW-0479">Metal-binding</keyword>
<keyword evidence="5" id="KW-0378">Hydrolase</keyword>
<evidence type="ECO:0000256" key="1">
    <source>
        <dbReference type="ARBA" id="ARBA00001947"/>
    </source>
</evidence>
<comment type="caution">
    <text evidence="11">The sequence shown here is derived from an EMBL/GenBank/DDBJ whole genome shotgun (WGS) entry which is preliminary data.</text>
</comment>
<evidence type="ECO:0000256" key="6">
    <source>
        <dbReference type="ARBA" id="ARBA00022833"/>
    </source>
</evidence>
<evidence type="ECO:0000256" key="4">
    <source>
        <dbReference type="ARBA" id="ARBA00022723"/>
    </source>
</evidence>
<feature type="compositionally biased region" description="Acidic residues" evidence="8">
    <location>
        <begin position="859"/>
        <end position="881"/>
    </location>
</feature>
<dbReference type="Proteomes" id="UP001470230">
    <property type="component" value="Unassembled WGS sequence"/>
</dbReference>
<evidence type="ECO:0000256" key="5">
    <source>
        <dbReference type="ARBA" id="ARBA00022801"/>
    </source>
</evidence>
<evidence type="ECO:0000256" key="8">
    <source>
        <dbReference type="SAM" id="MobiDB-lite"/>
    </source>
</evidence>